<dbReference type="GO" id="GO:0032196">
    <property type="term" value="P:transposition"/>
    <property type="evidence" value="ECO:0007669"/>
    <property type="project" value="UniProtKB-KW"/>
</dbReference>
<dbReference type="EMBL" id="JGYW01000005">
    <property type="protein sequence ID" value="KFI58931.1"/>
    <property type="molecule type" value="Genomic_DNA"/>
</dbReference>
<comment type="caution">
    <text evidence="11">The sequence shown here is derived from an EMBL/GenBank/DDBJ whole genome shotgun (WGS) entry which is preliminary data.</text>
</comment>
<dbReference type="AlphaFoldDB" id="A0A087AJI1"/>
<dbReference type="GO" id="GO:0006310">
    <property type="term" value="P:DNA recombination"/>
    <property type="evidence" value="ECO:0007669"/>
    <property type="project" value="UniProtKB-KW"/>
</dbReference>
<evidence type="ECO:0000256" key="3">
    <source>
        <dbReference type="ARBA" id="ARBA00022723"/>
    </source>
</evidence>
<evidence type="ECO:0000259" key="9">
    <source>
        <dbReference type="Pfam" id="PF07282"/>
    </source>
</evidence>
<keyword evidence="4" id="KW-0862">Zinc</keyword>
<keyword evidence="12" id="KW-1185">Reference proteome</keyword>
<evidence type="ECO:0000256" key="4">
    <source>
        <dbReference type="ARBA" id="ARBA00022833"/>
    </source>
</evidence>
<gene>
    <name evidence="11" type="ORF">BGLCM_1228</name>
</gene>
<dbReference type="NCBIfam" id="NF040570">
    <property type="entry name" value="guided_TnpB"/>
    <property type="match status" value="1"/>
</dbReference>
<organism evidence="11 12">
    <name type="scientific">Bifidobacterium gallicum DSM 20093 = LMG 11596</name>
    <dbReference type="NCBI Taxonomy" id="561180"/>
    <lineage>
        <taxon>Bacteria</taxon>
        <taxon>Bacillati</taxon>
        <taxon>Actinomycetota</taxon>
        <taxon>Actinomycetes</taxon>
        <taxon>Bifidobacteriales</taxon>
        <taxon>Bifidobacteriaceae</taxon>
        <taxon>Bifidobacterium</taxon>
    </lineage>
</organism>
<name>A0A087AJI1_9BIFI</name>
<dbReference type="InterPro" id="IPR001959">
    <property type="entry name" value="Transposase"/>
</dbReference>
<evidence type="ECO:0000256" key="1">
    <source>
        <dbReference type="ARBA" id="ARBA00008761"/>
    </source>
</evidence>
<feature type="domain" description="Cas12f1-like TNB" evidence="9">
    <location>
        <begin position="327"/>
        <end position="394"/>
    </location>
</feature>
<proteinExistence type="inferred from homology"/>
<dbReference type="RefSeq" id="WP_044085057.1">
    <property type="nucleotide sequence ID" value="NZ_ABXB03000002.1"/>
</dbReference>
<feature type="region of interest" description="Disordered" evidence="7">
    <location>
        <begin position="293"/>
        <end position="315"/>
    </location>
</feature>
<dbReference type="InterPro" id="IPR010095">
    <property type="entry name" value="Cas12f1-like_TNB"/>
</dbReference>
<protein>
    <submittedName>
        <fullName evidence="11">Putative transposase</fullName>
    </submittedName>
</protein>
<keyword evidence="6" id="KW-0233">DNA recombination</keyword>
<dbReference type="GO" id="GO:0046872">
    <property type="term" value="F:metal ion binding"/>
    <property type="evidence" value="ECO:0007669"/>
    <property type="project" value="UniProtKB-KW"/>
</dbReference>
<dbReference type="GO" id="GO:0003677">
    <property type="term" value="F:DNA binding"/>
    <property type="evidence" value="ECO:0007669"/>
    <property type="project" value="UniProtKB-KW"/>
</dbReference>
<keyword evidence="3" id="KW-0479">Metal-binding</keyword>
<evidence type="ECO:0000256" key="2">
    <source>
        <dbReference type="ARBA" id="ARBA00022578"/>
    </source>
</evidence>
<dbReference type="Proteomes" id="UP000029074">
    <property type="component" value="Unassembled WGS sequence"/>
</dbReference>
<evidence type="ECO:0000259" key="10">
    <source>
        <dbReference type="Pfam" id="PF12323"/>
    </source>
</evidence>
<evidence type="ECO:0000256" key="7">
    <source>
        <dbReference type="SAM" id="MobiDB-lite"/>
    </source>
</evidence>
<sequence length="437" mass="49084">MGTTMKRYDYRACPTGKQADALARQFGCCRFVYNAFIKERSYRYRHGGVNLTAVQFAKELTELKTTPDRRWLADVSVVPLQQAIRHADAAYRNFFRGCETGRNVGYPRFKSKHGTQSAEYTKSARFKIQHQKGAKWAYLTLPKVGRLKFRWSRDLPSVPKSVTVLKRPNGDYHVSFPVEAPILPAPQPAHEACGIDLGVASLAVVRASDGTGYTVEHPRLMRHAQRKLSRLQRKLSRQKKGSNRYRKTRHAIARTHQHMRDKRLDLLTKTAKQVTDENQAVALETLSVKNMVRRANPKPGPDRPGQWSPNRRKAKAGLNRSILDAGWGTLVRLIEQMGMEKGRDIRKIGRWAATSQTCCVCHTRDGRKPLAVREWDCPTCGAHLDRDANAAVNIMLAAGLAESLNARGGAVNRRLAQANLAGNTPMEAGTHRTVVLH</sequence>
<evidence type="ECO:0000259" key="8">
    <source>
        <dbReference type="Pfam" id="PF01385"/>
    </source>
</evidence>
<evidence type="ECO:0000256" key="6">
    <source>
        <dbReference type="ARBA" id="ARBA00023172"/>
    </source>
</evidence>
<dbReference type="Pfam" id="PF01385">
    <property type="entry name" value="OrfB_IS605"/>
    <property type="match status" value="1"/>
</dbReference>
<dbReference type="OrthoDB" id="6230307at2"/>
<evidence type="ECO:0000313" key="12">
    <source>
        <dbReference type="Proteomes" id="UP000029074"/>
    </source>
</evidence>
<dbReference type="Pfam" id="PF07282">
    <property type="entry name" value="Cas12f1-like_TNB"/>
    <property type="match status" value="1"/>
</dbReference>
<dbReference type="Pfam" id="PF12323">
    <property type="entry name" value="HTH_OrfB_IS605"/>
    <property type="match status" value="1"/>
</dbReference>
<feature type="domain" description="Transposase putative helix-turn-helix" evidence="10">
    <location>
        <begin position="5"/>
        <end position="48"/>
    </location>
</feature>
<evidence type="ECO:0000313" key="11">
    <source>
        <dbReference type="EMBL" id="KFI58931.1"/>
    </source>
</evidence>
<accession>A0A087AJI1</accession>
<comment type="similarity">
    <text evidence="1">In the C-terminal section; belongs to the transposase 35 family.</text>
</comment>
<reference evidence="11 12" key="1">
    <citation type="submission" date="2014-03" db="EMBL/GenBank/DDBJ databases">
        <title>Genomics of Bifidobacteria.</title>
        <authorList>
            <person name="Ventura M."/>
            <person name="Milani C."/>
            <person name="Lugli G.A."/>
        </authorList>
    </citation>
    <scope>NUCLEOTIDE SEQUENCE [LARGE SCALE GENOMIC DNA]</scope>
    <source>
        <strain evidence="11 12">LMG 11596</strain>
    </source>
</reference>
<keyword evidence="2" id="KW-0815">Transposition</keyword>
<keyword evidence="5" id="KW-0238">DNA-binding</keyword>
<dbReference type="InterPro" id="IPR021027">
    <property type="entry name" value="Transposase_put_HTH"/>
</dbReference>
<evidence type="ECO:0000256" key="5">
    <source>
        <dbReference type="ARBA" id="ARBA00023125"/>
    </source>
</evidence>
<feature type="domain" description="Probable transposase IS891/IS1136/IS1341" evidence="8">
    <location>
        <begin position="176"/>
        <end position="294"/>
    </location>
</feature>